<name>A0A7X3FN90_9HYPH</name>
<organism evidence="4 5">
    <name type="scientific">Devosia marina</name>
    <dbReference type="NCBI Taxonomy" id="2683198"/>
    <lineage>
        <taxon>Bacteria</taxon>
        <taxon>Pseudomonadati</taxon>
        <taxon>Pseudomonadota</taxon>
        <taxon>Alphaproteobacteria</taxon>
        <taxon>Hyphomicrobiales</taxon>
        <taxon>Devosiaceae</taxon>
        <taxon>Devosia</taxon>
    </lineage>
</organism>
<gene>
    <name evidence="4" type="ORF">GO014_00370</name>
</gene>
<evidence type="ECO:0000313" key="5">
    <source>
        <dbReference type="Proteomes" id="UP000438106"/>
    </source>
</evidence>
<dbReference type="PANTHER" id="PTHR43649:SF12">
    <property type="entry name" value="DIACETYLCHITOBIOSE BINDING PROTEIN DASA"/>
    <property type="match status" value="1"/>
</dbReference>
<dbReference type="Pfam" id="PF01547">
    <property type="entry name" value="SBP_bac_1"/>
    <property type="match status" value="1"/>
</dbReference>
<dbReference type="Proteomes" id="UP000438106">
    <property type="component" value="Unassembled WGS sequence"/>
</dbReference>
<reference evidence="4 5" key="1">
    <citation type="submission" date="2019-12" db="EMBL/GenBank/DDBJ databases">
        <title>Devosia maris sp. nov., isolated from the deep seawater.</title>
        <authorList>
            <person name="Liu Y."/>
        </authorList>
    </citation>
    <scope>NUCLEOTIDE SEQUENCE [LARGE SCALE GENOMIC DNA]</scope>
    <source>
        <strain evidence="4 5">L53-10-65</strain>
    </source>
</reference>
<comment type="similarity">
    <text evidence="2">Belongs to the bacterial solute-binding protein 1 family.</text>
</comment>
<dbReference type="EMBL" id="WQRF01000001">
    <property type="protein sequence ID" value="MVS97480.1"/>
    <property type="molecule type" value="Genomic_DNA"/>
</dbReference>
<sequence>MLAIFHVNDDTPTTRDMALRATDEFKGKIFMRHVLLAATAFATTLISVPAFAQTVTFWQFSTNPNDIAAWEGIIEAFEAGHEGIDVVMEIVPWSEQQQRLVTALTTGGLPDVSMLGNNVVAQFQAIGALAPLDDAFAAYDAEHGTDVAADIWPGDRGYYNLGGQWWASPIAVETRALYYRKDLFEQAGLDPNAPPETWEELRATAKTLTEGTPDGTYGIGLSTSLDYFTIHNFMSAYLGYGARMLADDGTCGFDSPEFKDALSVYTGIALDGSTHPDAASMDGNTFQRGFLDGRYGMILMHPSLYRDLVTEQPEWLDQVDIAKVPAGPANRSGFLGGWPLVMWDASDAKEAAGQFIMFATHGEAFKELAVAGGFIPGSISLAQGEPWTEFPYPLFVDQLQDARPYQYPSEAIAQMGQLEVDTIQKAVQAVALGQKDIDQAVSDLCTDINTVLAR</sequence>
<dbReference type="SUPFAM" id="SSF53850">
    <property type="entry name" value="Periplasmic binding protein-like II"/>
    <property type="match status" value="1"/>
</dbReference>
<dbReference type="PANTHER" id="PTHR43649">
    <property type="entry name" value="ARABINOSE-BINDING PROTEIN-RELATED"/>
    <property type="match status" value="1"/>
</dbReference>
<evidence type="ECO:0000313" key="4">
    <source>
        <dbReference type="EMBL" id="MVS97480.1"/>
    </source>
</evidence>
<accession>A0A7X3FN90</accession>
<evidence type="ECO:0000256" key="2">
    <source>
        <dbReference type="ARBA" id="ARBA00008520"/>
    </source>
</evidence>
<keyword evidence="5" id="KW-1185">Reference proteome</keyword>
<evidence type="ECO:0000256" key="1">
    <source>
        <dbReference type="ARBA" id="ARBA00004418"/>
    </source>
</evidence>
<comment type="subcellular location">
    <subcellularLocation>
        <location evidence="1">Periplasm</location>
    </subcellularLocation>
</comment>
<dbReference type="InterPro" id="IPR050490">
    <property type="entry name" value="Bact_solute-bd_prot1"/>
</dbReference>
<dbReference type="GO" id="GO:0042597">
    <property type="term" value="C:periplasmic space"/>
    <property type="evidence" value="ECO:0007669"/>
    <property type="project" value="UniProtKB-SubCell"/>
</dbReference>
<comment type="caution">
    <text evidence="4">The sequence shown here is derived from an EMBL/GenBank/DDBJ whole genome shotgun (WGS) entry which is preliminary data.</text>
</comment>
<dbReference type="Gene3D" id="3.40.190.10">
    <property type="entry name" value="Periplasmic binding protein-like II"/>
    <property type="match status" value="2"/>
</dbReference>
<proteinExistence type="inferred from homology"/>
<dbReference type="InterPro" id="IPR006059">
    <property type="entry name" value="SBP"/>
</dbReference>
<dbReference type="AlphaFoldDB" id="A0A7X3FN90"/>
<protein>
    <submittedName>
        <fullName evidence="4">Extracellular solute-binding protein</fullName>
    </submittedName>
</protein>
<dbReference type="CDD" id="cd13585">
    <property type="entry name" value="PBP2_TMBP_like"/>
    <property type="match status" value="1"/>
</dbReference>
<evidence type="ECO:0000256" key="3">
    <source>
        <dbReference type="ARBA" id="ARBA00022764"/>
    </source>
</evidence>
<keyword evidence="3" id="KW-0574">Periplasm</keyword>